<evidence type="ECO:0000313" key="3">
    <source>
        <dbReference type="EMBL" id="KAL1848354.1"/>
    </source>
</evidence>
<dbReference type="PANTHER" id="PTHR35897:SF1">
    <property type="entry name" value="METHYLTRANSFERASE AUSD"/>
    <property type="match status" value="1"/>
</dbReference>
<dbReference type="PANTHER" id="PTHR35897">
    <property type="entry name" value="METHYLTRANSFERASE AUSD"/>
    <property type="match status" value="1"/>
</dbReference>
<dbReference type="EMBL" id="JAWRVE010000220">
    <property type="protein sequence ID" value="KAL1848354.1"/>
    <property type="molecule type" value="Genomic_DNA"/>
</dbReference>
<keyword evidence="1" id="KW-0808">Transferase</keyword>
<evidence type="ECO:0008006" key="5">
    <source>
        <dbReference type="Google" id="ProtNLM"/>
    </source>
</evidence>
<proteinExistence type="predicted"/>
<evidence type="ECO:0000256" key="1">
    <source>
        <dbReference type="ARBA" id="ARBA00022679"/>
    </source>
</evidence>
<reference evidence="3 4" key="1">
    <citation type="journal article" date="2024" name="IMA Fungus">
        <title>IMA Genome - F19 : A genome assembly and annotation guide to empower mycologists, including annotated draft genome sequences of Ceratocystis pirilliformis, Diaporthe australafricana, Fusarium ophioides, Paecilomyces lecythidis, and Sporothrix stenoceras.</title>
        <authorList>
            <person name="Aylward J."/>
            <person name="Wilson A.M."/>
            <person name="Visagie C.M."/>
            <person name="Spraker J."/>
            <person name="Barnes I."/>
            <person name="Buitendag C."/>
            <person name="Ceriani C."/>
            <person name="Del Mar Angel L."/>
            <person name="du Plessis D."/>
            <person name="Fuchs T."/>
            <person name="Gasser K."/>
            <person name="Kramer D."/>
            <person name="Li W."/>
            <person name="Munsamy K."/>
            <person name="Piso A."/>
            <person name="Price J.L."/>
            <person name="Sonnekus B."/>
            <person name="Thomas C."/>
            <person name="van der Nest A."/>
            <person name="van Dijk A."/>
            <person name="van Heerden A."/>
            <person name="van Vuuren N."/>
            <person name="Yilmaz N."/>
            <person name="Duong T.A."/>
            <person name="van der Merwe N.A."/>
            <person name="Wingfield M.J."/>
            <person name="Wingfield B.D."/>
        </authorList>
    </citation>
    <scope>NUCLEOTIDE SEQUENCE [LARGE SCALE GENOMIC DNA]</scope>
    <source>
        <strain evidence="3 4">CMW 18300</strain>
    </source>
</reference>
<dbReference type="Proteomes" id="UP001583177">
    <property type="component" value="Unassembled WGS sequence"/>
</dbReference>
<sequence>MAAGVPVILSTTHYRLSTIEDKTFVAAGFLDESDASPLEAWEDGVYIVHASMLLHCFELPTQVRACKRIVALLKAWPGSMLVGRSGGVSVAVGGPREEEVKGLLGRIGGMKGTRYLHNVESFKEMWELVEGGWD</sequence>
<protein>
    <recommendedName>
        <fullName evidence="5">Methyltransferase type 11 domain-containing protein</fullName>
    </recommendedName>
</protein>
<comment type="caution">
    <text evidence="3">The sequence shown here is derived from an EMBL/GenBank/DDBJ whole genome shotgun (WGS) entry which is preliminary data.</text>
</comment>
<organism evidence="3 4">
    <name type="scientific">Diaporthe australafricana</name>
    <dbReference type="NCBI Taxonomy" id="127596"/>
    <lineage>
        <taxon>Eukaryota</taxon>
        <taxon>Fungi</taxon>
        <taxon>Dikarya</taxon>
        <taxon>Ascomycota</taxon>
        <taxon>Pezizomycotina</taxon>
        <taxon>Sordariomycetes</taxon>
        <taxon>Sordariomycetidae</taxon>
        <taxon>Diaporthales</taxon>
        <taxon>Diaporthaceae</taxon>
        <taxon>Diaporthe</taxon>
    </lineage>
</organism>
<name>A0ABR3VYC9_9PEZI</name>
<dbReference type="InterPro" id="IPR051654">
    <property type="entry name" value="Meroterpenoid_MTases"/>
</dbReference>
<evidence type="ECO:0000256" key="2">
    <source>
        <dbReference type="ARBA" id="ARBA00022691"/>
    </source>
</evidence>
<evidence type="ECO:0000313" key="4">
    <source>
        <dbReference type="Proteomes" id="UP001583177"/>
    </source>
</evidence>
<accession>A0ABR3VYC9</accession>
<gene>
    <name evidence="3" type="ORF">Daus18300_013636</name>
</gene>
<keyword evidence="2" id="KW-0949">S-adenosyl-L-methionine</keyword>
<keyword evidence="4" id="KW-1185">Reference proteome</keyword>